<dbReference type="GO" id="GO:0006520">
    <property type="term" value="P:amino acid metabolic process"/>
    <property type="evidence" value="ECO:0007669"/>
    <property type="project" value="InterPro"/>
</dbReference>
<dbReference type="GO" id="GO:0016639">
    <property type="term" value="F:oxidoreductase activity, acting on the CH-NH2 group of donors, NAD or NADP as acceptor"/>
    <property type="evidence" value="ECO:0007669"/>
    <property type="project" value="InterPro"/>
</dbReference>
<dbReference type="EMBL" id="SMAK01000001">
    <property type="protein sequence ID" value="TCT13231.1"/>
    <property type="molecule type" value="Genomic_DNA"/>
</dbReference>
<dbReference type="InterPro" id="IPR006095">
    <property type="entry name" value="Glu/Leu/Phe/Val/Trp_DH"/>
</dbReference>
<evidence type="ECO:0000256" key="3">
    <source>
        <dbReference type="ARBA" id="ARBA00023027"/>
    </source>
</evidence>
<dbReference type="Proteomes" id="UP000295678">
    <property type="component" value="Unassembled WGS sequence"/>
</dbReference>
<dbReference type="PIRSF" id="PIRSF000188">
    <property type="entry name" value="Phe_leu_dh"/>
    <property type="match status" value="1"/>
</dbReference>
<protein>
    <submittedName>
        <fullName evidence="8">Leucine dehydrogenase</fullName>
    </submittedName>
</protein>
<dbReference type="Pfam" id="PF00208">
    <property type="entry name" value="ELFV_dehydrog"/>
    <property type="match status" value="1"/>
</dbReference>
<comment type="caution">
    <text evidence="8">The sequence shown here is derived from an EMBL/GenBank/DDBJ whole genome shotgun (WGS) entry which is preliminary data.</text>
</comment>
<evidence type="ECO:0000256" key="5">
    <source>
        <dbReference type="PIRSR" id="PIRSR000188-2"/>
    </source>
</evidence>
<dbReference type="Gene3D" id="3.40.50.10860">
    <property type="entry name" value="Leucine Dehydrogenase, chain A, domain 1"/>
    <property type="match status" value="1"/>
</dbReference>
<evidence type="ECO:0000256" key="2">
    <source>
        <dbReference type="ARBA" id="ARBA00023002"/>
    </source>
</evidence>
<dbReference type="InterPro" id="IPR033524">
    <property type="entry name" value="Glu/Leu/Phe/Val_DH_AS"/>
</dbReference>
<sequence>MAGVRRLVASRKQQVGIMTPFQHPSFDGHERICFFSESKSGLRAIIAIHDTTLGPALGGCRMWAYADGGDPLDDVLRLSRGMTYKNALAGLPLGGGKAVIVADPATDKSPALFEAFGRAVDSLGGRYITGEDVGVSDADMEVVARRTAHVRGIRATGLGDPSPFTAWGVFCAMRAAVRYRWGKPSLEGLTVGVQGLGHVGSRLAALVRADGARLIVGDIDAAKVEAARRRLDAVIVAADTVHAADIDVFAPCALGSGLNESTIPEIRAAIVCGAANNQLRTPADGLALAARGILYAPDYLVNAGGVIAIAPDRPGIDADAMKNRVARIGDTLTAVLRRAEAEGASPEQVADRLAEERIAAGRDALLRSA</sequence>
<accession>A0A4R3MHC9</accession>
<keyword evidence="2 6" id="KW-0560">Oxidoreductase</keyword>
<dbReference type="AlphaFoldDB" id="A0A4R3MHC9"/>
<dbReference type="SMART" id="SM00839">
    <property type="entry name" value="ELFV_dehydrog"/>
    <property type="match status" value="1"/>
</dbReference>
<keyword evidence="3 5" id="KW-0520">NAD</keyword>
<dbReference type="PRINTS" id="PR00082">
    <property type="entry name" value="GLFDHDRGNASE"/>
</dbReference>
<feature type="active site" description="Proton donor/acceptor" evidence="4">
    <location>
        <position position="97"/>
    </location>
</feature>
<dbReference type="PROSITE" id="PS00074">
    <property type="entry name" value="GLFV_DEHYDROGENASE"/>
    <property type="match status" value="1"/>
</dbReference>
<keyword evidence="5" id="KW-0547">Nucleotide-binding</keyword>
<evidence type="ECO:0000313" key="9">
    <source>
        <dbReference type="Proteomes" id="UP000295678"/>
    </source>
</evidence>
<dbReference type="Gene3D" id="3.40.50.720">
    <property type="entry name" value="NAD(P)-binding Rossmann-like Domain"/>
    <property type="match status" value="1"/>
</dbReference>
<feature type="binding site" evidence="5">
    <location>
        <begin position="195"/>
        <end position="200"/>
    </location>
    <ligand>
        <name>NAD(+)</name>
        <dbReference type="ChEBI" id="CHEBI:57540"/>
    </ligand>
</feature>
<dbReference type="InterPro" id="IPR016211">
    <property type="entry name" value="Glu/Phe/Leu/Val/Trp_DH_bac/arc"/>
</dbReference>
<dbReference type="SUPFAM" id="SSF53223">
    <property type="entry name" value="Aminoacid dehydrogenase-like, N-terminal domain"/>
    <property type="match status" value="1"/>
</dbReference>
<dbReference type="InterPro" id="IPR006096">
    <property type="entry name" value="Glu/Leu/Phe/Val/Trp_DH_C"/>
</dbReference>
<dbReference type="RefSeq" id="WP_245499564.1">
    <property type="nucleotide sequence ID" value="NZ_SMAK01000001.1"/>
</dbReference>
<feature type="domain" description="Glutamate/phenylalanine/leucine/valine/L-tryptophan dehydrogenase C-terminal" evidence="7">
    <location>
        <begin position="159"/>
        <end position="366"/>
    </location>
</feature>
<name>A0A4R3MHC9_9HYPH</name>
<evidence type="ECO:0000313" key="8">
    <source>
        <dbReference type="EMBL" id="TCT13231.1"/>
    </source>
</evidence>
<proteinExistence type="inferred from homology"/>
<organism evidence="8 9">
    <name type="scientific">Tepidamorphus gemmatus</name>
    <dbReference type="NCBI Taxonomy" id="747076"/>
    <lineage>
        <taxon>Bacteria</taxon>
        <taxon>Pseudomonadati</taxon>
        <taxon>Pseudomonadota</taxon>
        <taxon>Alphaproteobacteria</taxon>
        <taxon>Hyphomicrobiales</taxon>
        <taxon>Tepidamorphaceae</taxon>
        <taxon>Tepidamorphus</taxon>
    </lineage>
</organism>
<keyword evidence="9" id="KW-1185">Reference proteome</keyword>
<dbReference type="Pfam" id="PF02812">
    <property type="entry name" value="ELFV_dehydrog_N"/>
    <property type="match status" value="1"/>
</dbReference>
<dbReference type="PANTHER" id="PTHR42722:SF1">
    <property type="entry name" value="VALINE DEHYDROGENASE"/>
    <property type="match status" value="1"/>
</dbReference>
<evidence type="ECO:0000256" key="4">
    <source>
        <dbReference type="PIRSR" id="PIRSR000188-1"/>
    </source>
</evidence>
<dbReference type="InterPro" id="IPR006097">
    <property type="entry name" value="Glu/Leu/Phe/Val/Trp_DH_dimer"/>
</dbReference>
<evidence type="ECO:0000256" key="6">
    <source>
        <dbReference type="RuleBase" id="RU004417"/>
    </source>
</evidence>
<evidence type="ECO:0000259" key="7">
    <source>
        <dbReference type="SMART" id="SM00839"/>
    </source>
</evidence>
<dbReference type="FunFam" id="3.40.50.10860:FF:000010">
    <property type="entry name" value="Leucine dehydrogenase"/>
    <property type="match status" value="1"/>
</dbReference>
<dbReference type="CDD" id="cd01075">
    <property type="entry name" value="NAD_bind_Leu_Phe_Val_DH"/>
    <property type="match status" value="1"/>
</dbReference>
<comment type="similarity">
    <text evidence="1 6">Belongs to the Glu/Leu/Phe/Val dehydrogenases family.</text>
</comment>
<gene>
    <name evidence="8" type="ORF">EDC22_10192</name>
</gene>
<dbReference type="SUPFAM" id="SSF51735">
    <property type="entry name" value="NAD(P)-binding Rossmann-fold domains"/>
    <property type="match status" value="1"/>
</dbReference>
<dbReference type="InterPro" id="IPR046346">
    <property type="entry name" value="Aminoacid_DH-like_N_sf"/>
</dbReference>
<dbReference type="PANTHER" id="PTHR42722">
    <property type="entry name" value="LEUCINE DEHYDROGENASE"/>
    <property type="match status" value="1"/>
</dbReference>
<reference evidence="8 9" key="1">
    <citation type="submission" date="2019-03" db="EMBL/GenBank/DDBJ databases">
        <title>Genomic Encyclopedia of Type Strains, Phase IV (KMG-IV): sequencing the most valuable type-strain genomes for metagenomic binning, comparative biology and taxonomic classification.</title>
        <authorList>
            <person name="Goeker M."/>
        </authorList>
    </citation>
    <scope>NUCLEOTIDE SEQUENCE [LARGE SCALE GENOMIC DNA]</scope>
    <source>
        <strain evidence="8 9">DSM 19345</strain>
    </source>
</reference>
<evidence type="ECO:0000256" key="1">
    <source>
        <dbReference type="ARBA" id="ARBA00006382"/>
    </source>
</evidence>
<dbReference type="GO" id="GO:0000166">
    <property type="term" value="F:nucleotide binding"/>
    <property type="evidence" value="ECO:0007669"/>
    <property type="project" value="UniProtKB-KW"/>
</dbReference>
<dbReference type="InterPro" id="IPR036291">
    <property type="entry name" value="NAD(P)-bd_dom_sf"/>
</dbReference>